<keyword evidence="1" id="KW-0472">Membrane</keyword>
<accession>A0A8D8F9S2</accession>
<keyword evidence="1" id="KW-0812">Transmembrane</keyword>
<dbReference type="EMBL" id="HBUE01045808">
    <property type="protein sequence ID" value="CAG6462599.1"/>
    <property type="molecule type" value="Transcribed_RNA"/>
</dbReference>
<keyword evidence="1" id="KW-1133">Transmembrane helix</keyword>
<dbReference type="EMBL" id="HBUE01045807">
    <property type="protein sequence ID" value="CAG6462598.1"/>
    <property type="molecule type" value="Transcribed_RNA"/>
</dbReference>
<evidence type="ECO:0000256" key="1">
    <source>
        <dbReference type="SAM" id="Phobius"/>
    </source>
</evidence>
<dbReference type="AlphaFoldDB" id="A0A8D8F9S2"/>
<feature type="transmembrane region" description="Helical" evidence="1">
    <location>
        <begin position="6"/>
        <end position="27"/>
    </location>
</feature>
<protein>
    <submittedName>
        <fullName evidence="2">(northern house mosquito) hypothetical protein</fullName>
    </submittedName>
</protein>
<reference evidence="2" key="1">
    <citation type="submission" date="2021-05" db="EMBL/GenBank/DDBJ databases">
        <authorList>
            <person name="Alioto T."/>
            <person name="Alioto T."/>
            <person name="Gomez Garrido J."/>
        </authorList>
    </citation>
    <scope>NUCLEOTIDE SEQUENCE</scope>
</reference>
<organism evidence="2">
    <name type="scientific">Culex pipiens</name>
    <name type="common">House mosquito</name>
    <dbReference type="NCBI Taxonomy" id="7175"/>
    <lineage>
        <taxon>Eukaryota</taxon>
        <taxon>Metazoa</taxon>
        <taxon>Ecdysozoa</taxon>
        <taxon>Arthropoda</taxon>
        <taxon>Hexapoda</taxon>
        <taxon>Insecta</taxon>
        <taxon>Pterygota</taxon>
        <taxon>Neoptera</taxon>
        <taxon>Endopterygota</taxon>
        <taxon>Diptera</taxon>
        <taxon>Nematocera</taxon>
        <taxon>Culicoidea</taxon>
        <taxon>Culicidae</taxon>
        <taxon>Culicinae</taxon>
        <taxon>Culicini</taxon>
        <taxon>Culex</taxon>
        <taxon>Culex</taxon>
    </lineage>
</organism>
<sequence length="131" mass="15073">MLWKNGAYVALFVGSQLMLLVFFCFFLEGIADDAPTRKVPRNQSIADRSIPKPLRLWNSFLDPDTIRLITKLSFDRPKQGSHRTSRTHESTSTFFPPVRTLAWPGRPIYSRNPLCNGTWAQYALTHKHSRP</sequence>
<proteinExistence type="predicted"/>
<name>A0A8D8F9S2_CULPI</name>
<evidence type="ECO:0000313" key="2">
    <source>
        <dbReference type="EMBL" id="CAG6462598.1"/>
    </source>
</evidence>